<feature type="compositionally biased region" description="Pro residues" evidence="2">
    <location>
        <begin position="39"/>
        <end position="49"/>
    </location>
</feature>
<keyword evidence="1" id="KW-0175">Coiled coil</keyword>
<protein>
    <submittedName>
        <fullName evidence="4">Uncharacterized protein PF11_0213-like isoform X1</fullName>
    </submittedName>
</protein>
<dbReference type="PANTHER" id="PTHR23159:SF60">
    <property type="entry name" value="SPINDLE ASSEMBLY ABNORMAL PROTEIN 4"/>
    <property type="match status" value="1"/>
</dbReference>
<feature type="compositionally biased region" description="Basic and acidic residues" evidence="2">
    <location>
        <begin position="10"/>
        <end position="24"/>
    </location>
</feature>
<feature type="region of interest" description="Disordered" evidence="2">
    <location>
        <begin position="1606"/>
        <end position="1626"/>
    </location>
</feature>
<feature type="compositionally biased region" description="Polar residues" evidence="2">
    <location>
        <begin position="157"/>
        <end position="167"/>
    </location>
</feature>
<feature type="compositionally biased region" description="Low complexity" evidence="2">
    <location>
        <begin position="952"/>
        <end position="968"/>
    </location>
</feature>
<feature type="region of interest" description="Disordered" evidence="2">
    <location>
        <begin position="937"/>
        <end position="983"/>
    </location>
</feature>
<accession>A0A6J2XTQ5</accession>
<proteinExistence type="predicted"/>
<dbReference type="InParanoid" id="A0A6J2XTQ5"/>
<feature type="compositionally biased region" description="Low complexity" evidence="2">
    <location>
        <begin position="2426"/>
        <end position="2439"/>
    </location>
</feature>
<dbReference type="GeneID" id="115881523"/>
<evidence type="ECO:0000313" key="4">
    <source>
        <dbReference type="RefSeq" id="XP_030754903.1"/>
    </source>
</evidence>
<gene>
    <name evidence="4" type="primary">LOC115881523</name>
</gene>
<feature type="compositionally biased region" description="Low complexity" evidence="2">
    <location>
        <begin position="25"/>
        <end position="38"/>
    </location>
</feature>
<name>A0A6J2XTQ5_SITOR</name>
<feature type="coiled-coil region" evidence="1">
    <location>
        <begin position="267"/>
        <end position="343"/>
    </location>
</feature>
<feature type="region of interest" description="Disordered" evidence="2">
    <location>
        <begin position="862"/>
        <end position="902"/>
    </location>
</feature>
<dbReference type="OrthoDB" id="10017054at2759"/>
<evidence type="ECO:0000256" key="2">
    <source>
        <dbReference type="SAM" id="MobiDB-lite"/>
    </source>
</evidence>
<evidence type="ECO:0000313" key="3">
    <source>
        <dbReference type="Proteomes" id="UP000504635"/>
    </source>
</evidence>
<feature type="region of interest" description="Disordered" evidence="2">
    <location>
        <begin position="2426"/>
        <end position="2448"/>
    </location>
</feature>
<feature type="compositionally biased region" description="Basic and acidic residues" evidence="2">
    <location>
        <begin position="2547"/>
        <end position="2601"/>
    </location>
</feature>
<feature type="compositionally biased region" description="Polar residues" evidence="2">
    <location>
        <begin position="2305"/>
        <end position="2323"/>
    </location>
</feature>
<feature type="compositionally biased region" description="Polar residues" evidence="2">
    <location>
        <begin position="194"/>
        <end position="216"/>
    </location>
</feature>
<feature type="compositionally biased region" description="Basic and acidic residues" evidence="2">
    <location>
        <begin position="862"/>
        <end position="882"/>
    </location>
</feature>
<feature type="region of interest" description="Disordered" evidence="2">
    <location>
        <begin position="2505"/>
        <end position="2601"/>
    </location>
</feature>
<reference evidence="4" key="1">
    <citation type="submission" date="2025-08" db="UniProtKB">
        <authorList>
            <consortium name="RefSeq"/>
        </authorList>
    </citation>
    <scope>IDENTIFICATION</scope>
    <source>
        <tissue evidence="4">Gonads</tissue>
    </source>
</reference>
<feature type="compositionally biased region" description="Basic and acidic residues" evidence="2">
    <location>
        <begin position="228"/>
        <end position="242"/>
    </location>
</feature>
<feature type="compositionally biased region" description="Basic and acidic residues" evidence="2">
    <location>
        <begin position="940"/>
        <end position="950"/>
    </location>
</feature>
<dbReference type="PANTHER" id="PTHR23159">
    <property type="entry name" value="CENTROSOMAL PROTEIN 2"/>
    <property type="match status" value="1"/>
</dbReference>
<dbReference type="Gene3D" id="1.10.287.1490">
    <property type="match status" value="1"/>
</dbReference>
<feature type="region of interest" description="Disordered" evidence="2">
    <location>
        <begin position="1"/>
        <end position="259"/>
    </location>
</feature>
<feature type="compositionally biased region" description="Pro residues" evidence="2">
    <location>
        <begin position="2517"/>
        <end position="2528"/>
    </location>
</feature>
<feature type="coiled-coil region" evidence="1">
    <location>
        <begin position="418"/>
        <end position="455"/>
    </location>
</feature>
<feature type="coiled-coil region" evidence="1">
    <location>
        <begin position="490"/>
        <end position="810"/>
    </location>
</feature>
<dbReference type="RefSeq" id="XP_030754903.1">
    <property type="nucleotide sequence ID" value="XM_030899043.1"/>
</dbReference>
<keyword evidence="3" id="KW-1185">Reference proteome</keyword>
<feature type="compositionally biased region" description="Basic and acidic residues" evidence="2">
    <location>
        <begin position="103"/>
        <end position="136"/>
    </location>
</feature>
<feature type="compositionally biased region" description="Basic and acidic residues" evidence="2">
    <location>
        <begin position="1615"/>
        <end position="1626"/>
    </location>
</feature>
<dbReference type="Proteomes" id="UP000504635">
    <property type="component" value="Unplaced"/>
</dbReference>
<evidence type="ECO:0000256" key="1">
    <source>
        <dbReference type="SAM" id="Coils"/>
    </source>
</evidence>
<feature type="region of interest" description="Disordered" evidence="2">
    <location>
        <begin position="2304"/>
        <end position="2338"/>
    </location>
</feature>
<sequence length="2867" mass="326959">MGVLDNLFQSKKDTSKSQKPDNNNRRPTTTNGNRNPTTRPVPPAPPPPRVTRHHPTPLPATSSIFGSLKRLRAGVATSTKKQQPASNGNAAGGVGVGAAKEVGVARDPTRKAGGKENVEGSKERNGQIGKREEKIGRQGVKSAVVPWDQFVTRRVPRSTTATPSQQSKPKRPVTIAISPNLSRKKGQHKDGQVHSDNLSRTSSVTNLDSLESNYQVQGGKGAKPRKAASKEIIDKAGHDAKRGVTRNNNKLELPVPSGIQPLSYSTDSLQEEELQLLRKQLREMADEKNSLALQLGEQRGQLNVLQKEIQKLKSFQEESNVEMERLAEENTALRNRLRDVAHSPLSDNEKQQLLFESRHHSSAPASIATNVIDDNGGEATTCTTPDWDKHSSSNVSEVSVACLQDKINQMQETHYSTNEELQATLQELTDLQRQLTELQQENERLNEEKSLMFDSLCRQTERLNDSRKEVENLKQVLYRESSDENGVSQFENVVEREERLMEMVKSAQEEREAFLVKLEQVQGELHESRSGIMEKNEDIAQLAERVKTLECTLDAKHAEHKQLDQELTQAKDQCSGKQIEINRLTDLLDNARTKINELEQDRALSDKSELDELLDNARKEKDQLESEVAYLKEQLARSKNEIEKLKEQVFVLQEECKVTRNNAKTTQSDLEYKCEKLISEKNNLSEQLQQFQEAVNELQVHAQCHLEDKRQLSAVLSETQRNLSENERRNLTLENDIEELKKLRAEENDEWEKFQTDLLTSVRVANDFKTEAQQELQKIILENKTYREKVRLLEGQLEKLKGEKASVATQTSIILSPQIVAIARNIDPTLPNRLSLLDRPSSPTENMEKLFPILRRSRSREVLDERISNRSRSRERPDEKAKKSFASIENLAPEEPKKETMGFLKRNKSKENFALDDQHKEGFSFFRRFKSTENLTEPDSTIHKKFDDNNAKTSKSTFKSKSPSSSLESKPKLVKKREKHPVESLKYHAHRKTVSVEEETLLKSLDDWYKNIPENIPEDQLSKEDKAVKKLKQLFEDDMLKSKPMAKKPKEQLAISKPLLNSVFMNPQLMDIIRNPHLPTIETQMIRDSALEEVCSMVNDDFEASPYISRKKNFSSKVDSGLHKSKSVDDLNVFEESRTESELGWVMYRANLPGAKYSAIQRPSYKIMSSDVQPFDSVSNPRYSSKYYDRKSRLQYKPNETQGNDLPKPDIYVNFENLDEIIRDIPKNISESALTDRQKFALKLKQALEEAERKNTLKKLKKSRKSMKQMEISAPTVQSVQKNAKLKEILLNPRYKTIKNEPRSTFFVDINRHSTDISSDIGERAEASELNPTLHSSKSYDNISFSFVPENSLLNMYYSEQARKLKDQTRINSDTSSSFTSAEFNLDTGRINLHHQQHNMTPESTFSEDLLYNDTFAKAKHKEKSKEKQWQSVPNLYRHSSHIGESNFDYEHSNDPKIEEVPNRHEDDLNKKNMEAQMHSNDPKIKEISTKHEDDLKMHMEDQAYCDDPKIKEVSKKYEDDPKMKNIEVHELRRSLRKPKFKIREDVKYQVGNIVAAFDTKECEAQKIENIQANEEKVKDTFSVDFLHEFLEKEKSFSSSELKDLETPIENSTDSNKRISDEESVVKPAKIETHDTITRPDTVDSIHLRRSFQEDVRHFTHLPKKIQNSIENWRLSYRDNHIDKNEQDLNISTHVKEASSSDILPMADITTDHIENDENSKELDVIDLKPSMDNIENVEHVDKEDNSKEIVRTPDDIKTDLTDTVNEIMRDKFHTIDTTDIYKEVVHKDASSEVGVVYAEKVLIQESEPSASHKEESLATDNFDKLTKIVDEKPTKNIDDLFEIIFNSNETNVQDGVTSITQSWSVISGYSEDENYKPSVKIVELENENLHSPPAVSLDNRIEQPAVKGSVEDFDSLPPPLPTSPCPVDVKLSPYDVLKLPEQSKHDEYTVTTIVDSLTTSPSLSKEIHIFAPKVPLPSTDIVDSMLEIAEESVDDSINRADVSSYSTYPYQSEEEEYTGQITSNQPFYNKEDYNSTFKENKYGVVSPLDLRKTYRNLVKEYKNKFNPEETKEENSDASDIEYQEEFIDDFFKPVQTFIDEPNENISQDDEHSDVLMDHQQNEAEISDSILPDEENSDVLIRKAENRMSQIDQDMKDIMEKYLHTRASLLVKESNVKTEENKTNLKKYEKVENLPDIRVENTTTEVVATNKDEPEEILSLEDLSFIAEMREKYASSPPASPTSPVEVRKHNVPTGEGLKEKLQSLTHDELNLISSLKITEESRPVSEINEKDLLMIQEMSKRYSESVSNRTSTESNMDTTIKPSGNEERKSLPPSLLPQAKKYENVVFRNSKVQNKSERQSFPASLQAESRASKRLSDLMFTETLLIPHQNDIESPKSPLSPSYQFKVIPNAKERSQPFTVTSAVSVSSFTSNSQKTSSLNTKDGKLSDSVQRSSVNFKETIFVPEEISRETASPASPNSKNSYKETIFVPNQTESPRNLIQIAKPKPLPARRFKDPPVPPQKFPPKPTSRHTDSAVTKLHNFGPRMKSEENFSENAVKETDLKLEQGPRKDLFEESKHSEKPQLLSEENKIKSVEPELEKTRVMVMEGNSSKGRLEDANLPGATSSKTIVVSTKTEQLDLTNIPPAAGLDDDVEEISRPNSSDASTLNLFKIDSESSCESYLDLFKSKESKDFDTLRGKKHFVSGIAAGFTLMTEDPSDSFTDEKIADFPSMPKVVDFVPIDDNTTPYFTKPETAKNYDTLEREKTFHVLGQAAEISKNTNKEETNNPEDMTKRLKKDDLAESLEVLAKRSSSSHTQIRSSRSSFNQAKKLFEALAEANKDESPRTAAELRNIRSVTRETKSFHQM</sequence>
<dbReference type="KEGG" id="soy:115881523"/>
<organism evidence="3 4">
    <name type="scientific">Sitophilus oryzae</name>
    <name type="common">Rice weevil</name>
    <name type="synonym">Curculio oryzae</name>
    <dbReference type="NCBI Taxonomy" id="7048"/>
    <lineage>
        <taxon>Eukaryota</taxon>
        <taxon>Metazoa</taxon>
        <taxon>Ecdysozoa</taxon>
        <taxon>Arthropoda</taxon>
        <taxon>Hexapoda</taxon>
        <taxon>Insecta</taxon>
        <taxon>Pterygota</taxon>
        <taxon>Neoptera</taxon>
        <taxon>Endopterygota</taxon>
        <taxon>Coleoptera</taxon>
        <taxon>Polyphaga</taxon>
        <taxon>Cucujiformia</taxon>
        <taxon>Curculionidae</taxon>
        <taxon>Dryophthorinae</taxon>
        <taxon>Sitophilus</taxon>
    </lineage>
</organism>